<accession>A0A6A2RAS3</accession>
<sequence>MYEQQSGDTIDWLSTSRNTLVASSGTVSTLQNSVLPMYDAWDTNVNKYLNIAQGVLIVAAAISLMVLAARIVWQIGNGSAGMDGHLLGKIGWIFLGVFMGSSAASIALTFFKQAHMTKTVVNGVPTATAGRSTPALASWTPGSGASFFVSDWVRLQVDPFLIIAAVCGVVAAGFKLITTQEGRELVPLGKAFMWAMLTSVCLAGFVNLFQDTVDTWTAGVLKSASNMMRDSWQHNTLAATEFFNLDWPIALVLTIVVWFCNLISKVFCYLRAGLLPIMVGVAPVWAAMSWMETGRQAFGKVMGWLFAFLLYKPVAALVMATGSAIMVTATDGDDSQAITLMLTVSVIVLLPAMIKLIVPAVAGSVGGGGVIPSMLGGIAGMGVMAAGGALKAGAKGVAGAAGKKNAAPDGAKPSGAAQPSGIGAGGGPAGTQAGSSGGGGQSTSSESAVPDGAKDTADNPMPSGMDQQSAGSGSGGAPDGAKPESSSTAARIEQSVGRSGSDPSAPAGARPSGGAKPSGDGPDGANRAATRKTKEF</sequence>
<feature type="transmembrane region" description="Helical" evidence="2">
    <location>
        <begin position="90"/>
        <end position="111"/>
    </location>
</feature>
<dbReference type="AlphaFoldDB" id="A0A6A2RAS3"/>
<feature type="compositionally biased region" description="Low complexity" evidence="1">
    <location>
        <begin position="401"/>
        <end position="421"/>
    </location>
</feature>
<feature type="transmembrane region" description="Helical" evidence="2">
    <location>
        <begin position="274"/>
        <end position="291"/>
    </location>
</feature>
<evidence type="ECO:0000256" key="2">
    <source>
        <dbReference type="SAM" id="Phobius"/>
    </source>
</evidence>
<keyword evidence="2" id="KW-1133">Transmembrane helix</keyword>
<feature type="transmembrane region" description="Helical" evidence="2">
    <location>
        <begin position="48"/>
        <end position="69"/>
    </location>
</feature>
<dbReference type="EMBL" id="CP047129">
    <property type="protein sequence ID" value="QHB63669.1"/>
    <property type="molecule type" value="Genomic_DNA"/>
</dbReference>
<feature type="transmembrane region" description="Helical" evidence="2">
    <location>
        <begin position="303"/>
        <end position="325"/>
    </location>
</feature>
<feature type="transmembrane region" description="Helical" evidence="2">
    <location>
        <begin position="370"/>
        <end position="390"/>
    </location>
</feature>
<feature type="transmembrane region" description="Helical" evidence="2">
    <location>
        <begin position="191"/>
        <end position="209"/>
    </location>
</feature>
<evidence type="ECO:0000313" key="4">
    <source>
        <dbReference type="Proteomes" id="UP000464884"/>
    </source>
</evidence>
<name>A0A6A2RAS3_BIFAD</name>
<reference evidence="3 4" key="1">
    <citation type="submission" date="2019-12" db="EMBL/GenBank/DDBJ databases">
        <title>Draft Genome Sequence of Bifidobacterium adolescentis ZJ2.</title>
        <authorList>
            <person name="Jin Z."/>
        </authorList>
    </citation>
    <scope>NUCLEOTIDE SEQUENCE [LARGE SCALE GENOMIC DNA]</scope>
    <source>
        <strain evidence="3 4">ZJ2</strain>
    </source>
</reference>
<evidence type="ECO:0000256" key="1">
    <source>
        <dbReference type="SAM" id="MobiDB-lite"/>
    </source>
</evidence>
<feature type="transmembrane region" description="Helical" evidence="2">
    <location>
        <begin position="160"/>
        <end position="179"/>
    </location>
</feature>
<dbReference type="Proteomes" id="UP000464884">
    <property type="component" value="Chromosome"/>
</dbReference>
<feature type="transmembrane region" description="Helical" evidence="2">
    <location>
        <begin position="247"/>
        <end position="267"/>
    </location>
</feature>
<proteinExistence type="predicted"/>
<keyword evidence="2" id="KW-0812">Transmembrane</keyword>
<feature type="transmembrane region" description="Helical" evidence="2">
    <location>
        <begin position="337"/>
        <end position="358"/>
    </location>
</feature>
<feature type="compositionally biased region" description="Low complexity" evidence="1">
    <location>
        <begin position="497"/>
        <end position="519"/>
    </location>
</feature>
<feature type="region of interest" description="Disordered" evidence="1">
    <location>
        <begin position="401"/>
        <end position="536"/>
    </location>
</feature>
<gene>
    <name evidence="3" type="ORF">F3K97_07185</name>
</gene>
<evidence type="ECO:0000313" key="3">
    <source>
        <dbReference type="EMBL" id="QHB63669.1"/>
    </source>
</evidence>
<organism evidence="3 4">
    <name type="scientific">Bifidobacterium adolescentis</name>
    <dbReference type="NCBI Taxonomy" id="1680"/>
    <lineage>
        <taxon>Bacteria</taxon>
        <taxon>Bacillati</taxon>
        <taxon>Actinomycetota</taxon>
        <taxon>Actinomycetes</taxon>
        <taxon>Bifidobacteriales</taxon>
        <taxon>Bifidobacteriaceae</taxon>
        <taxon>Bifidobacterium</taxon>
    </lineage>
</organism>
<feature type="compositionally biased region" description="Gly residues" evidence="1">
    <location>
        <begin position="422"/>
        <end position="441"/>
    </location>
</feature>
<protein>
    <submittedName>
        <fullName evidence="3">Uncharacterized protein</fullName>
    </submittedName>
</protein>
<keyword evidence="2" id="KW-0472">Membrane</keyword>